<evidence type="ECO:0000313" key="1">
    <source>
        <dbReference type="EMBL" id="KAI4462253.1"/>
    </source>
</evidence>
<protein>
    <submittedName>
        <fullName evidence="1">42-9-9 protein-related</fullName>
    </submittedName>
</protein>
<sequence>MVIKHHLKGYEAFTQFVDNLKDNKGNMYILFSGSKSANGESWCPDCVRAKPVVEDALKYADDNSEFVYVEVGDRSFWKESKCPFRTDKRTKLLVIPTLVRWGHPQKLEGEQCENPDLVEMLFQDE</sequence>
<evidence type="ECO:0000313" key="2">
    <source>
        <dbReference type="Proteomes" id="UP001056778"/>
    </source>
</evidence>
<comment type="caution">
    <text evidence="1">The sequence shown here is derived from an EMBL/GenBank/DDBJ whole genome shotgun (WGS) entry which is preliminary data.</text>
</comment>
<gene>
    <name evidence="1" type="ORF">MML48_5g00015177</name>
</gene>
<reference evidence="1" key="1">
    <citation type="submission" date="2022-04" db="EMBL/GenBank/DDBJ databases">
        <title>Chromosome-scale genome assembly of Holotrichia oblita Faldermann.</title>
        <authorList>
            <person name="Rongchong L."/>
        </authorList>
    </citation>
    <scope>NUCLEOTIDE SEQUENCE</scope>
    <source>
        <strain evidence="1">81SQS9</strain>
    </source>
</reference>
<keyword evidence="2" id="KW-1185">Reference proteome</keyword>
<proteinExistence type="predicted"/>
<organism evidence="1 2">
    <name type="scientific">Holotrichia oblita</name>
    <name type="common">Chafer beetle</name>
    <dbReference type="NCBI Taxonomy" id="644536"/>
    <lineage>
        <taxon>Eukaryota</taxon>
        <taxon>Metazoa</taxon>
        <taxon>Ecdysozoa</taxon>
        <taxon>Arthropoda</taxon>
        <taxon>Hexapoda</taxon>
        <taxon>Insecta</taxon>
        <taxon>Pterygota</taxon>
        <taxon>Neoptera</taxon>
        <taxon>Endopterygota</taxon>
        <taxon>Coleoptera</taxon>
        <taxon>Polyphaga</taxon>
        <taxon>Scarabaeiformia</taxon>
        <taxon>Scarabaeidae</taxon>
        <taxon>Melolonthinae</taxon>
        <taxon>Holotrichia</taxon>
    </lineage>
</organism>
<name>A0ACB9T619_HOLOL</name>
<dbReference type="EMBL" id="CM043019">
    <property type="protein sequence ID" value="KAI4462253.1"/>
    <property type="molecule type" value="Genomic_DNA"/>
</dbReference>
<accession>A0ACB9T619</accession>
<dbReference type="Proteomes" id="UP001056778">
    <property type="component" value="Chromosome 5"/>
</dbReference>